<evidence type="ECO:0000313" key="10">
    <source>
        <dbReference type="EMBL" id="ORY69177.1"/>
    </source>
</evidence>
<keyword evidence="11" id="KW-1185">Reference proteome</keyword>
<keyword evidence="5 9" id="KW-0010">Activator</keyword>
<name>A0A1Y2ECP1_9BASI</name>
<evidence type="ECO:0000256" key="3">
    <source>
        <dbReference type="ARBA" id="ARBA00020628"/>
    </source>
</evidence>
<sequence>MGPPVDPQKPTVGEVTRACWARALAPASWEALVRQAATAGAFKQPQLENEVCTALLDLLSEASGSKTASPTTLSYLRHAFGLGAPHAVKSLVQPGILAARLWQRSDASLTTIDSALAVVNAALDAQGASAPTYAATSVEGVLEAVAIASSLLASQLEQSASSSSSIQTPTVDYIIRLLSHPPIRITSKDVDDSAIERCLGNLNSASTSLSTFAPLPTDAAFLGQLQQTIASTRSLLDAKPVERIGAPFNLDEKVTSADPDIAFLIDDLLHRSTTPVGISNTRNAVARIAAALKYRVAEAPSRGGTPESALSATFLEMLLAATSVLRQGEGKRVVESSFAYSRLPDVLSDVFRKISMSDKCQEGLQGGLESAMRAFASAIKTPSSNAMDLDDATSATSPSTIVLNTLITSFCHRELISIDVGASLASPDVHQQDLAPQSLPEGCYNNQLAEQDQEGVRETLNDLPTNYLAQKAIVSGLQAAIHSFAQNLDLVGLSALCKTILDVPDVLEVAFLHLEPREILSPVREFLDQFDTSLENFGDGHPIEGYGKVVLFIETVLSRFKLYADLPRHLGSSKGFFVHWLPSAPAVYPLQGLDEESKLAVDGWVEGLFGEGISDELMHSTNPRVLLRVAPTICKQSLVACQAGVIDLDTLREGLSYFLQELLSFTLPGVVHWLVDEIGRTPPSPAQTTMLDILGVFIFSESLPRLVLELVSSSLAALASKLGNTSPAPTLDLAKLKALVAPYQPVLGASASSTSPASWSTQLTTALPRALATPSSAPPPPSLSAALLHTSPSPSSLLATLLALHQPLLPSASPEPYLRASRLLRLSSALLATPSSTSSTFTFPILQSLITEVLPWRLLELAARGEDEEALAQGELLGEILAAPLLWANEMVVEGGEGVSEQESQVAVLLDGVAWAVRDARRRTEGKKGAAEGEQRRRGAEAFVDRLMAHQVLVDRSAKLAQLRAI</sequence>
<dbReference type="PANTHER" id="PTHR35784:SF1">
    <property type="entry name" value="MEDIATOR OF RNA POLYMERASE II TRANSCRIPTION SUBUNIT 5"/>
    <property type="match status" value="1"/>
</dbReference>
<dbReference type="STRING" id="106004.A0A1Y2ECP1"/>
<comment type="subunit">
    <text evidence="9">Component of the Mediator complex.</text>
</comment>
<keyword evidence="6 9" id="KW-0804">Transcription</keyword>
<dbReference type="Proteomes" id="UP000193467">
    <property type="component" value="Unassembled WGS sequence"/>
</dbReference>
<protein>
    <recommendedName>
        <fullName evidence="3 9">Mediator of RNA polymerase II transcription subunit 5</fullName>
    </recommendedName>
    <alternativeName>
        <fullName evidence="8 9">Mediator complex subunit 5</fullName>
    </alternativeName>
</protein>
<evidence type="ECO:0000256" key="9">
    <source>
        <dbReference type="RuleBase" id="RU364142"/>
    </source>
</evidence>
<comment type="function">
    <text evidence="9">Component of the Mediator complex, a coactivator involved in the regulated transcription of nearly all RNA polymerase II-dependent genes. Mediator functions as a bridge to convey information from gene-specific regulatory proteins to the basal RNA polymerase II transcription machinery. Mediator is recruited to promoters by direct interactions with regulatory proteins and serves as a scaffold for the assembly of a functional preinitiation complex with RNA polymerase II and the general transcription factors.</text>
</comment>
<dbReference type="GO" id="GO:0006357">
    <property type="term" value="P:regulation of transcription by RNA polymerase II"/>
    <property type="evidence" value="ECO:0007669"/>
    <property type="project" value="InterPro"/>
</dbReference>
<keyword evidence="7 9" id="KW-0539">Nucleus</keyword>
<dbReference type="OrthoDB" id="2523550at2759"/>
<evidence type="ECO:0000256" key="5">
    <source>
        <dbReference type="ARBA" id="ARBA00023159"/>
    </source>
</evidence>
<dbReference type="PANTHER" id="PTHR35784">
    <property type="entry name" value="MEDIATOR OF RNA POLYMERASE II TRANSCRIPTION SUBUNIT 5"/>
    <property type="match status" value="1"/>
</dbReference>
<evidence type="ECO:0000256" key="4">
    <source>
        <dbReference type="ARBA" id="ARBA00023015"/>
    </source>
</evidence>
<dbReference type="EMBL" id="MCGR01000058">
    <property type="protein sequence ID" value="ORY69177.1"/>
    <property type="molecule type" value="Genomic_DNA"/>
</dbReference>
<evidence type="ECO:0000313" key="11">
    <source>
        <dbReference type="Proteomes" id="UP000193467"/>
    </source>
</evidence>
<evidence type="ECO:0000256" key="7">
    <source>
        <dbReference type="ARBA" id="ARBA00023242"/>
    </source>
</evidence>
<comment type="similarity">
    <text evidence="2 9">Belongs to the Mediator complex subunit 5 family.</text>
</comment>
<accession>A0A1Y2ECP1</accession>
<comment type="caution">
    <text evidence="10">The sequence shown here is derived from an EMBL/GenBank/DDBJ whole genome shotgun (WGS) entry which is preliminary data.</text>
</comment>
<dbReference type="Pfam" id="PF08689">
    <property type="entry name" value="Med5"/>
    <property type="match status" value="1"/>
</dbReference>
<proteinExistence type="inferred from homology"/>
<dbReference type="AlphaFoldDB" id="A0A1Y2ECP1"/>
<keyword evidence="4 9" id="KW-0805">Transcription regulation</keyword>
<dbReference type="GO" id="GO:0016592">
    <property type="term" value="C:mediator complex"/>
    <property type="evidence" value="ECO:0007669"/>
    <property type="project" value="InterPro"/>
</dbReference>
<evidence type="ECO:0000256" key="8">
    <source>
        <dbReference type="ARBA" id="ARBA00031256"/>
    </source>
</evidence>
<organism evidence="10 11">
    <name type="scientific">Leucosporidium creatinivorum</name>
    <dbReference type="NCBI Taxonomy" id="106004"/>
    <lineage>
        <taxon>Eukaryota</taxon>
        <taxon>Fungi</taxon>
        <taxon>Dikarya</taxon>
        <taxon>Basidiomycota</taxon>
        <taxon>Pucciniomycotina</taxon>
        <taxon>Microbotryomycetes</taxon>
        <taxon>Leucosporidiales</taxon>
        <taxon>Leucosporidium</taxon>
    </lineage>
</organism>
<reference evidence="10 11" key="1">
    <citation type="submission" date="2016-07" db="EMBL/GenBank/DDBJ databases">
        <title>Pervasive Adenine N6-methylation of Active Genes in Fungi.</title>
        <authorList>
            <consortium name="DOE Joint Genome Institute"/>
            <person name="Mondo S.J."/>
            <person name="Dannebaum R.O."/>
            <person name="Kuo R.C."/>
            <person name="Labutti K."/>
            <person name="Haridas S."/>
            <person name="Kuo A."/>
            <person name="Salamov A."/>
            <person name="Ahrendt S.R."/>
            <person name="Lipzen A."/>
            <person name="Sullivan W."/>
            <person name="Andreopoulos W.B."/>
            <person name="Clum A."/>
            <person name="Lindquist E."/>
            <person name="Daum C."/>
            <person name="Ramamoorthy G.K."/>
            <person name="Gryganskyi A."/>
            <person name="Culley D."/>
            <person name="Magnuson J.K."/>
            <person name="James T.Y."/>
            <person name="O'Malley M.A."/>
            <person name="Stajich J.E."/>
            <person name="Spatafora J.W."/>
            <person name="Visel A."/>
            <person name="Grigoriev I.V."/>
        </authorList>
    </citation>
    <scope>NUCLEOTIDE SEQUENCE [LARGE SCALE GENOMIC DNA]</scope>
    <source>
        <strain evidence="10 11">62-1032</strain>
    </source>
</reference>
<evidence type="ECO:0000256" key="6">
    <source>
        <dbReference type="ARBA" id="ARBA00023163"/>
    </source>
</evidence>
<dbReference type="InParanoid" id="A0A1Y2ECP1"/>
<comment type="subcellular location">
    <subcellularLocation>
        <location evidence="1 9">Nucleus</location>
    </subcellularLocation>
</comment>
<evidence type="ECO:0000256" key="2">
    <source>
        <dbReference type="ARBA" id="ARBA00008782"/>
    </source>
</evidence>
<dbReference type="InterPro" id="IPR014801">
    <property type="entry name" value="Mediator_Med5_fun"/>
</dbReference>
<dbReference type="GO" id="GO:0003712">
    <property type="term" value="F:transcription coregulator activity"/>
    <property type="evidence" value="ECO:0007669"/>
    <property type="project" value="InterPro"/>
</dbReference>
<gene>
    <name evidence="9" type="primary">MED5</name>
    <name evidence="10" type="ORF">BCR35DRAFT_354724</name>
</gene>
<evidence type="ECO:0000256" key="1">
    <source>
        <dbReference type="ARBA" id="ARBA00004123"/>
    </source>
</evidence>